<reference evidence="1 2" key="1">
    <citation type="journal article" date="2011" name="Genome Res.">
        <title>Phylogeny-wide analysis of social amoeba genomes highlights ancient origins for complex intercellular communication.</title>
        <authorList>
            <person name="Heidel A.J."/>
            <person name="Lawal H.M."/>
            <person name="Felder M."/>
            <person name="Schilde C."/>
            <person name="Helps N.R."/>
            <person name="Tunggal B."/>
            <person name="Rivero F."/>
            <person name="John U."/>
            <person name="Schleicher M."/>
            <person name="Eichinger L."/>
            <person name="Platzer M."/>
            <person name="Noegel A.A."/>
            <person name="Schaap P."/>
            <person name="Gloeckner G."/>
        </authorList>
    </citation>
    <scope>NUCLEOTIDE SEQUENCE [LARGE SCALE GENOMIC DNA]</scope>
    <source>
        <strain evidence="2">ATCC 26659 / Pp 5 / PN500</strain>
    </source>
</reference>
<name>D3BHE6_HETP5</name>
<keyword evidence="2" id="KW-1185">Reference proteome</keyword>
<dbReference type="EMBL" id="ADBJ01000036">
    <property type="protein sequence ID" value="EFA79123.1"/>
    <property type="molecule type" value="Genomic_DNA"/>
</dbReference>
<comment type="caution">
    <text evidence="1">The sequence shown here is derived from an EMBL/GenBank/DDBJ whole genome shotgun (WGS) entry which is preliminary data.</text>
</comment>
<dbReference type="InParanoid" id="D3BHE6"/>
<dbReference type="GeneID" id="31363428"/>
<evidence type="ECO:0000313" key="2">
    <source>
        <dbReference type="Proteomes" id="UP000001396"/>
    </source>
</evidence>
<dbReference type="AlphaFoldDB" id="D3BHE6"/>
<protein>
    <submittedName>
        <fullName evidence="1">Uncharacterized protein</fullName>
    </submittedName>
</protein>
<dbReference type="RefSeq" id="XP_020431245.1">
    <property type="nucleotide sequence ID" value="XM_020578781.1"/>
</dbReference>
<organism evidence="1 2">
    <name type="scientific">Heterostelium pallidum (strain ATCC 26659 / Pp 5 / PN500)</name>
    <name type="common">Cellular slime mold</name>
    <name type="synonym">Polysphondylium pallidum</name>
    <dbReference type="NCBI Taxonomy" id="670386"/>
    <lineage>
        <taxon>Eukaryota</taxon>
        <taxon>Amoebozoa</taxon>
        <taxon>Evosea</taxon>
        <taxon>Eumycetozoa</taxon>
        <taxon>Dictyostelia</taxon>
        <taxon>Acytosteliales</taxon>
        <taxon>Acytosteliaceae</taxon>
        <taxon>Heterostelium</taxon>
    </lineage>
</organism>
<proteinExistence type="predicted"/>
<evidence type="ECO:0000313" key="1">
    <source>
        <dbReference type="EMBL" id="EFA79123.1"/>
    </source>
</evidence>
<dbReference type="Proteomes" id="UP000001396">
    <property type="component" value="Unassembled WGS sequence"/>
</dbReference>
<sequence length="93" mass="10471">MLKIINHQKSIRTTPGSWLVVDTLIGCPESEIEYSAQVIPNLGYQGFLSIPFATIQNATYPNGAVEQSSSFNTQYRMNMYRVDFPTTTSPTEY</sequence>
<gene>
    <name evidence="1" type="ORF">PPL_07948</name>
</gene>
<accession>D3BHE6</accession>